<protein>
    <recommendedName>
        <fullName evidence="4">Importin N-terminal domain-containing protein</fullName>
    </recommendedName>
</protein>
<evidence type="ECO:0000256" key="1">
    <source>
        <dbReference type="ARBA" id="ARBA00004123"/>
    </source>
</evidence>
<feature type="domain" description="Importin N-terminal" evidence="4">
    <location>
        <begin position="30"/>
        <end position="100"/>
    </location>
</feature>
<dbReference type="GO" id="GO:0005635">
    <property type="term" value="C:nuclear envelope"/>
    <property type="evidence" value="ECO:0000318"/>
    <property type="project" value="GO_Central"/>
</dbReference>
<evidence type="ECO:0000313" key="5">
    <source>
        <dbReference type="EMBL" id="EDV24941.1"/>
    </source>
</evidence>
<dbReference type="PANTHER" id="PTHR10997:SF9">
    <property type="entry name" value="IMPORTIN-9"/>
    <property type="match status" value="1"/>
</dbReference>
<dbReference type="FunCoup" id="B3RXY7">
    <property type="interactions" value="2032"/>
</dbReference>
<proteinExistence type="predicted"/>
<keyword evidence="2" id="KW-0813">Transport</keyword>
<dbReference type="eggNOG" id="KOG2274">
    <property type="taxonomic scope" value="Eukaryota"/>
</dbReference>
<evidence type="ECO:0000313" key="6">
    <source>
        <dbReference type="Proteomes" id="UP000009022"/>
    </source>
</evidence>
<gene>
    <name evidence="5" type="ORF">TRIADDRAFT_56375</name>
</gene>
<dbReference type="GO" id="GO:0006606">
    <property type="term" value="P:protein import into nucleus"/>
    <property type="evidence" value="ECO:0000318"/>
    <property type="project" value="GO_Central"/>
</dbReference>
<dbReference type="AlphaFoldDB" id="B3RXY7"/>
<dbReference type="SUPFAM" id="SSF48371">
    <property type="entry name" value="ARM repeat"/>
    <property type="match status" value="1"/>
</dbReference>
<dbReference type="GO" id="GO:0005829">
    <property type="term" value="C:cytosol"/>
    <property type="evidence" value="ECO:0000318"/>
    <property type="project" value="GO_Central"/>
</dbReference>
<evidence type="ECO:0000256" key="3">
    <source>
        <dbReference type="ARBA" id="ARBA00023242"/>
    </source>
</evidence>
<dbReference type="Proteomes" id="UP000009022">
    <property type="component" value="Unassembled WGS sequence"/>
</dbReference>
<sequence length="934" mass="106445">MEVRRTELKVALLESLKCILSDAQHARQQGEDHLNVIEMTPEFGVYLTDIIIDQNNFLPIRQLAAVVLKQYVQTHWSTTSDKFVAPETPEWAYAISEIARWDWPESWPQLFEILIGFMTSSKLSDNMADSQLPQLIPIMFPELIRIFKDEKNFNSNIRGKTTHILNSCISLIFAMSDLEKAAPNVLLFPYIPHFLSAFTESLSQPDGPHSDYVLKTNVIKTIVNNTRLVEESIDSDGERYNIQNLVCHLFEFFSALFQRKTYKSIVNVMMDDLIYQLIKYMLISEEQADLWVTCPGRFIEDEVDDTITSSVRILAVNLLDTIIHFNESKILDSTSKAVRKHFDEAETIKYSPHWWKVHESCLLVLGNLSNLLTTKSVQNYLENNFLLNYIMSIDVQSTVSPFLSGRALWLRSKLASRMEDPAFSNLMKGCTEAVNQSQHIIIRIYGAKALSQLSQGLNDGLRHELMSPYLTDAINGLIFMALDFSKDVDILGLAIDSLNFILQISRSVTESVHGKLIPMLVEFYSTYNQNPYLEAIAQDSFKIISKFPNCYQTLELHLFPVLMNLISTSGKSAFCTTGTALDIMEDLIKNCPIPVPETLINIGFPTVAVTVMNTDDVSIIQSGSDCLRAFISRSSDQVFEWKDPEGNDGLSYVINCILKQVDPQLEQYSAAQVGKLTIVFFRKGDVLAQQHLGTILRGVLAKMQQVTEGNVMQALIIMFAYLIHEHFQLVYNLLVSVPSPTGTSAMEYVLSEWCKQQNFIAGCYNIKISILAFCKILLYYANTNDPYISSMSLLEEALEETIVLKRKVTIPIIHKMFKAIIYEFSTELEGNSPHEKILADISDIPSRTDDEESSSDSQNYLYEDQLYINSSNFEDFDDDESFDDLEDALFPIDLQDQLLNFFQEFRQKSCYNFFISCLSAEEHKILDKIHQILH</sequence>
<comment type="subcellular location">
    <subcellularLocation>
        <location evidence="1">Nucleus</location>
    </subcellularLocation>
</comment>
<dbReference type="PROSITE" id="PS50166">
    <property type="entry name" value="IMPORTIN_B_NT"/>
    <property type="match status" value="1"/>
</dbReference>
<dbReference type="InterPro" id="IPR011989">
    <property type="entry name" value="ARM-like"/>
</dbReference>
<dbReference type="GeneID" id="6753613"/>
<keyword evidence="6" id="KW-1185">Reference proteome</keyword>
<name>B3RXY7_TRIAD</name>
<dbReference type="EMBL" id="DS985245">
    <property type="protein sequence ID" value="EDV24941.1"/>
    <property type="molecule type" value="Genomic_DNA"/>
</dbReference>
<reference evidence="5 6" key="1">
    <citation type="journal article" date="2008" name="Nature">
        <title>The Trichoplax genome and the nature of placozoans.</title>
        <authorList>
            <person name="Srivastava M."/>
            <person name="Begovic E."/>
            <person name="Chapman J."/>
            <person name="Putnam N.H."/>
            <person name="Hellsten U."/>
            <person name="Kawashima T."/>
            <person name="Kuo A."/>
            <person name="Mitros T."/>
            <person name="Salamov A."/>
            <person name="Carpenter M.L."/>
            <person name="Signorovitch A.Y."/>
            <person name="Moreno M.A."/>
            <person name="Kamm K."/>
            <person name="Grimwood J."/>
            <person name="Schmutz J."/>
            <person name="Shapiro H."/>
            <person name="Grigoriev I.V."/>
            <person name="Buss L.W."/>
            <person name="Schierwater B."/>
            <person name="Dellaporta S.L."/>
            <person name="Rokhsar D.S."/>
        </authorList>
    </citation>
    <scope>NUCLEOTIDE SEQUENCE [LARGE SCALE GENOMIC DNA]</scope>
    <source>
        <strain evidence="5 6">Grell-BS-1999</strain>
    </source>
</reference>
<dbReference type="CTD" id="6753613"/>
<dbReference type="InterPro" id="IPR001494">
    <property type="entry name" value="Importin-beta_N"/>
</dbReference>
<dbReference type="Gene3D" id="1.25.10.10">
    <property type="entry name" value="Leucine-rich Repeat Variant"/>
    <property type="match status" value="1"/>
</dbReference>
<dbReference type="InParanoid" id="B3RXY7"/>
<dbReference type="STRING" id="10228.B3RXY7"/>
<evidence type="ECO:0000259" key="4">
    <source>
        <dbReference type="PROSITE" id="PS50166"/>
    </source>
</evidence>
<dbReference type="PANTHER" id="PTHR10997">
    <property type="entry name" value="IMPORTIN-7, 8, 11"/>
    <property type="match status" value="1"/>
</dbReference>
<evidence type="ECO:0000256" key="2">
    <source>
        <dbReference type="ARBA" id="ARBA00022448"/>
    </source>
</evidence>
<dbReference type="InterPro" id="IPR016024">
    <property type="entry name" value="ARM-type_fold"/>
</dbReference>
<dbReference type="PhylomeDB" id="B3RXY7"/>
<dbReference type="RefSeq" id="XP_002112831.1">
    <property type="nucleotide sequence ID" value="XM_002112795.1"/>
</dbReference>
<dbReference type="OMA" id="NPDQYTI"/>
<accession>B3RXY7</accession>
<dbReference type="KEGG" id="tad:TRIADDRAFT_56375"/>
<dbReference type="HOGENOM" id="CLU_008920_1_0_1"/>
<dbReference type="GO" id="GO:0031267">
    <property type="term" value="F:small GTPase binding"/>
    <property type="evidence" value="ECO:0007669"/>
    <property type="project" value="InterPro"/>
</dbReference>
<dbReference type="Pfam" id="PF03810">
    <property type="entry name" value="IBN_N"/>
    <property type="match status" value="1"/>
</dbReference>
<organism evidence="5 6">
    <name type="scientific">Trichoplax adhaerens</name>
    <name type="common">Trichoplax reptans</name>
    <dbReference type="NCBI Taxonomy" id="10228"/>
    <lineage>
        <taxon>Eukaryota</taxon>
        <taxon>Metazoa</taxon>
        <taxon>Placozoa</taxon>
        <taxon>Uniplacotomia</taxon>
        <taxon>Trichoplacea</taxon>
        <taxon>Trichoplacidae</taxon>
        <taxon>Trichoplax</taxon>
    </lineage>
</organism>
<keyword evidence="3" id="KW-0539">Nucleus</keyword>
<dbReference type="OrthoDB" id="431626at2759"/>